<dbReference type="AlphaFoldDB" id="A0A4Y3KYU7"/>
<evidence type="ECO:0000256" key="5">
    <source>
        <dbReference type="ARBA" id="ARBA00023163"/>
    </source>
</evidence>
<dbReference type="Gene3D" id="3.40.640.10">
    <property type="entry name" value="Type I PLP-dependent aspartate aminotransferase-like (Major domain)"/>
    <property type="match status" value="1"/>
</dbReference>
<keyword evidence="5" id="KW-0804">Transcription</keyword>
<comment type="caution">
    <text evidence="7">The sequence shown here is derived from an EMBL/GenBank/DDBJ whole genome shotgun (WGS) entry which is preliminary data.</text>
</comment>
<keyword evidence="3" id="KW-0805">Transcription regulation</keyword>
<dbReference type="SUPFAM" id="SSF53383">
    <property type="entry name" value="PLP-dependent transferases"/>
    <property type="match status" value="1"/>
</dbReference>
<organism evidence="7 8">
    <name type="scientific">Cellulomonas cellasea</name>
    <dbReference type="NCBI Taxonomy" id="43670"/>
    <lineage>
        <taxon>Bacteria</taxon>
        <taxon>Bacillati</taxon>
        <taxon>Actinomycetota</taxon>
        <taxon>Actinomycetes</taxon>
        <taxon>Micrococcales</taxon>
        <taxon>Cellulomonadaceae</taxon>
        <taxon>Cellulomonas</taxon>
    </lineage>
</organism>
<sequence length="468" mass="49251">MPEHTSRAVARTDGSPTAAPVRLAAHVDDRSPRGIAATVARLVRSGELAPGDRLPTVRELAADIGVSPATVSGAWQALAGVGLVVSRGRAGTYVQPEPASWLPPRYRDLATGAPAARLDLSSGTPDPALLPPLGPALRRVAARTPAAGTGTYLSAPVIEPLERLLRASWPFAPERLTVVDGAVDALSRTLEQVARFGDRVVVEDPCFPPILDLLDQLGLERVPVALDRQGLRPDLLAAALDGGASVVVLQPRAHNPTGVSMSATRARELARVLRAPRDGPRVHVVEDDHSGDICRAPDVSLGQHLPHRVVHVRSYSKSHGPDLRIAAVGGPAAVLDRLVARRMLGPGWTSRLLQEVLVDLMTDGDPMGAVLDARRVYSARQRALTAALAEHGVRVQPGDGINLWLPVADEAAALVRLEAAGIRVAPGSPFLARTEPADGPRGAHVRVTVGVLRDDFEAIARALALAAA</sequence>
<dbReference type="GO" id="GO:0030170">
    <property type="term" value="F:pyridoxal phosphate binding"/>
    <property type="evidence" value="ECO:0007669"/>
    <property type="project" value="InterPro"/>
</dbReference>
<dbReference type="RefSeq" id="WP_141372389.1">
    <property type="nucleotide sequence ID" value="NZ_BJLR01000019.1"/>
</dbReference>
<evidence type="ECO:0000259" key="6">
    <source>
        <dbReference type="PROSITE" id="PS50949"/>
    </source>
</evidence>
<protein>
    <submittedName>
        <fullName evidence="7">GntR family transcriptional regulator</fullName>
    </submittedName>
</protein>
<evidence type="ECO:0000256" key="1">
    <source>
        <dbReference type="ARBA" id="ARBA00005384"/>
    </source>
</evidence>
<dbReference type="SUPFAM" id="SSF46785">
    <property type="entry name" value="Winged helix' DNA-binding domain"/>
    <property type="match status" value="1"/>
</dbReference>
<dbReference type="SMART" id="SM00345">
    <property type="entry name" value="HTH_GNTR"/>
    <property type="match status" value="1"/>
</dbReference>
<feature type="domain" description="HTH gntR-type" evidence="6">
    <location>
        <begin position="29"/>
        <end position="97"/>
    </location>
</feature>
<proteinExistence type="inferred from homology"/>
<reference evidence="7" key="1">
    <citation type="submission" date="2019-06" db="EMBL/GenBank/DDBJ databases">
        <title>Whole genome shotgun sequence of Cellulomonas cellasea NBRC 3753.</title>
        <authorList>
            <person name="Hosoyama A."/>
            <person name="Uohara A."/>
            <person name="Ohji S."/>
            <person name="Ichikawa N."/>
        </authorList>
    </citation>
    <scope>NUCLEOTIDE SEQUENCE [LARGE SCALE GENOMIC DNA]</scope>
    <source>
        <strain evidence="7">NBRC 3753</strain>
    </source>
</reference>
<evidence type="ECO:0000313" key="8">
    <source>
        <dbReference type="Proteomes" id="UP000317046"/>
    </source>
</evidence>
<dbReference type="PANTHER" id="PTHR46577">
    <property type="entry name" value="HTH-TYPE TRANSCRIPTIONAL REGULATORY PROTEIN GABR"/>
    <property type="match status" value="1"/>
</dbReference>
<dbReference type="PROSITE" id="PS50949">
    <property type="entry name" value="HTH_GNTR"/>
    <property type="match status" value="1"/>
</dbReference>
<dbReference type="InterPro" id="IPR000524">
    <property type="entry name" value="Tscrpt_reg_HTH_GntR"/>
</dbReference>
<dbReference type="CDD" id="cd07377">
    <property type="entry name" value="WHTH_GntR"/>
    <property type="match status" value="1"/>
</dbReference>
<dbReference type="InterPro" id="IPR051446">
    <property type="entry name" value="HTH_trans_reg/aminotransferase"/>
</dbReference>
<evidence type="ECO:0000256" key="4">
    <source>
        <dbReference type="ARBA" id="ARBA00023125"/>
    </source>
</evidence>
<dbReference type="InterPro" id="IPR036388">
    <property type="entry name" value="WH-like_DNA-bd_sf"/>
</dbReference>
<evidence type="ECO:0000256" key="3">
    <source>
        <dbReference type="ARBA" id="ARBA00023015"/>
    </source>
</evidence>
<dbReference type="Proteomes" id="UP000317046">
    <property type="component" value="Unassembled WGS sequence"/>
</dbReference>
<keyword evidence="2" id="KW-0663">Pyridoxal phosphate</keyword>
<evidence type="ECO:0000313" key="7">
    <source>
        <dbReference type="EMBL" id="GEA88405.1"/>
    </source>
</evidence>
<dbReference type="Pfam" id="PF00155">
    <property type="entry name" value="Aminotran_1_2"/>
    <property type="match status" value="1"/>
</dbReference>
<dbReference type="PANTHER" id="PTHR46577:SF2">
    <property type="entry name" value="TRANSCRIPTIONAL REGULATORY PROTEIN"/>
    <property type="match status" value="1"/>
</dbReference>
<evidence type="ECO:0000256" key="2">
    <source>
        <dbReference type="ARBA" id="ARBA00022898"/>
    </source>
</evidence>
<dbReference type="InterPro" id="IPR015421">
    <property type="entry name" value="PyrdxlP-dep_Trfase_major"/>
</dbReference>
<comment type="similarity">
    <text evidence="1">In the C-terminal section; belongs to the class-I pyridoxal-phosphate-dependent aminotransferase family.</text>
</comment>
<dbReference type="InterPro" id="IPR036390">
    <property type="entry name" value="WH_DNA-bd_sf"/>
</dbReference>
<accession>A0A4Y3KYU7</accession>
<gene>
    <name evidence="7" type="ORF">CCE01nite_23540</name>
</gene>
<dbReference type="EMBL" id="BJLR01000019">
    <property type="protein sequence ID" value="GEA88405.1"/>
    <property type="molecule type" value="Genomic_DNA"/>
</dbReference>
<dbReference type="InterPro" id="IPR015424">
    <property type="entry name" value="PyrdxlP-dep_Trfase"/>
</dbReference>
<dbReference type="InterPro" id="IPR004839">
    <property type="entry name" value="Aminotransferase_I/II_large"/>
</dbReference>
<dbReference type="CDD" id="cd00609">
    <property type="entry name" value="AAT_like"/>
    <property type="match status" value="1"/>
</dbReference>
<keyword evidence="4" id="KW-0238">DNA-binding</keyword>
<dbReference type="GO" id="GO:0003677">
    <property type="term" value="F:DNA binding"/>
    <property type="evidence" value="ECO:0007669"/>
    <property type="project" value="UniProtKB-KW"/>
</dbReference>
<dbReference type="GO" id="GO:0003700">
    <property type="term" value="F:DNA-binding transcription factor activity"/>
    <property type="evidence" value="ECO:0007669"/>
    <property type="project" value="InterPro"/>
</dbReference>
<dbReference type="Pfam" id="PF00392">
    <property type="entry name" value="GntR"/>
    <property type="match status" value="1"/>
</dbReference>
<name>A0A4Y3KYU7_9CELL</name>
<keyword evidence="8" id="KW-1185">Reference proteome</keyword>
<dbReference type="Gene3D" id="1.10.10.10">
    <property type="entry name" value="Winged helix-like DNA-binding domain superfamily/Winged helix DNA-binding domain"/>
    <property type="match status" value="1"/>
</dbReference>